<dbReference type="InterPro" id="IPR012349">
    <property type="entry name" value="Split_barrel_FMN-bd"/>
</dbReference>
<name>A0ABU3VDC3_9RHOB</name>
<accession>A0ABU3VDC3</accession>
<dbReference type="PIRSF" id="PIRSF010372">
    <property type="entry name" value="PaiB"/>
    <property type="match status" value="1"/>
</dbReference>
<dbReference type="InterPro" id="IPR007396">
    <property type="entry name" value="TR_PAI2-type"/>
</dbReference>
<proteinExistence type="predicted"/>
<dbReference type="EMBL" id="JASMWN010000006">
    <property type="protein sequence ID" value="MDU9004174.1"/>
    <property type="molecule type" value="Genomic_DNA"/>
</dbReference>
<protein>
    <submittedName>
        <fullName evidence="1">FMN-binding negative transcriptional regulator</fullName>
    </submittedName>
</protein>
<evidence type="ECO:0000313" key="2">
    <source>
        <dbReference type="Proteomes" id="UP001255416"/>
    </source>
</evidence>
<keyword evidence="2" id="KW-1185">Reference proteome</keyword>
<comment type="caution">
    <text evidence="1">The sequence shown here is derived from an EMBL/GenBank/DDBJ whole genome shotgun (WGS) entry which is preliminary data.</text>
</comment>
<dbReference type="PANTHER" id="PTHR35802:SF1">
    <property type="entry name" value="PROTEASE SYNTHASE AND SPORULATION PROTEIN PAI 2"/>
    <property type="match status" value="1"/>
</dbReference>
<dbReference type="PANTHER" id="PTHR35802">
    <property type="entry name" value="PROTEASE SYNTHASE AND SPORULATION PROTEIN PAI 2"/>
    <property type="match status" value="1"/>
</dbReference>
<gene>
    <name evidence="1" type="ORF">QO231_09945</name>
</gene>
<dbReference type="Proteomes" id="UP001255416">
    <property type="component" value="Unassembled WGS sequence"/>
</dbReference>
<dbReference type="SUPFAM" id="SSF50475">
    <property type="entry name" value="FMN-binding split barrel"/>
    <property type="match status" value="1"/>
</dbReference>
<evidence type="ECO:0000313" key="1">
    <source>
        <dbReference type="EMBL" id="MDU9004174.1"/>
    </source>
</evidence>
<reference evidence="2" key="1">
    <citation type="submission" date="2023-05" db="EMBL/GenBank/DDBJ databases">
        <title>Sedimentitalea sp. nov. JM2-8.</title>
        <authorList>
            <person name="Huang J."/>
        </authorList>
    </citation>
    <scope>NUCLEOTIDE SEQUENCE [LARGE SCALE GENOMIC DNA]</scope>
    <source>
        <strain evidence="2">KHS03</strain>
    </source>
</reference>
<dbReference type="RefSeq" id="WP_316775658.1">
    <property type="nucleotide sequence ID" value="NZ_JASMWN010000006.1"/>
</dbReference>
<dbReference type="Gene3D" id="2.30.110.10">
    <property type="entry name" value="Electron Transport, Fmn-binding Protein, Chain A"/>
    <property type="match status" value="1"/>
</dbReference>
<dbReference type="Pfam" id="PF04299">
    <property type="entry name" value="FMN_bind_2"/>
    <property type="match status" value="1"/>
</dbReference>
<sequence>MHPNPVFHTADSPANIAFARDRGFGVLAVSDETGAPLLSHVPFLLSKDGAIADLHLVRSNPITRITKSPRPVRVAISGPDGYVSPDWYGLEDQVPTWNYVAVHLTGILEMRPQEELRDLLDRETAFFEKRLLPKTPWRADKMDGEALDRMMRMIVPFRMRVDAVDGTWKLNQNKPDAARLGAAQHMEAFGIGSETALLAALMRGTDGQG</sequence>
<organism evidence="1 2">
    <name type="scientific">Sedimentitalea todarodis</name>
    <dbReference type="NCBI Taxonomy" id="1631240"/>
    <lineage>
        <taxon>Bacteria</taxon>
        <taxon>Pseudomonadati</taxon>
        <taxon>Pseudomonadota</taxon>
        <taxon>Alphaproteobacteria</taxon>
        <taxon>Rhodobacterales</taxon>
        <taxon>Paracoccaceae</taxon>
        <taxon>Sedimentitalea</taxon>
    </lineage>
</organism>